<keyword evidence="4 8" id="KW-0812">Transmembrane</keyword>
<keyword evidence="3 8" id="KW-1134">Transmembrane beta strand</keyword>
<dbReference type="GO" id="GO:0015344">
    <property type="term" value="F:siderophore uptake transmembrane transporter activity"/>
    <property type="evidence" value="ECO:0007669"/>
    <property type="project" value="TreeGrafter"/>
</dbReference>
<keyword evidence="6 8" id="KW-0472">Membrane</keyword>
<dbReference type="InterPro" id="IPR039426">
    <property type="entry name" value="TonB-dep_rcpt-like"/>
</dbReference>
<evidence type="ECO:0000256" key="8">
    <source>
        <dbReference type="PROSITE-ProRule" id="PRU01360"/>
    </source>
</evidence>
<feature type="domain" description="TonB-dependent receptor plug" evidence="10">
    <location>
        <begin position="114"/>
        <end position="226"/>
    </location>
</feature>
<evidence type="ECO:0000256" key="7">
    <source>
        <dbReference type="ARBA" id="ARBA00023237"/>
    </source>
</evidence>
<feature type="chain" id="PRO_5017636824" evidence="9">
    <location>
        <begin position="22"/>
        <end position="1057"/>
    </location>
</feature>
<dbReference type="Gene3D" id="2.60.40.1120">
    <property type="entry name" value="Carboxypeptidase-like, regulatory domain"/>
    <property type="match status" value="1"/>
</dbReference>
<dbReference type="PANTHER" id="PTHR30069:SF29">
    <property type="entry name" value="HEMOGLOBIN AND HEMOGLOBIN-HAPTOGLOBIN-BINDING PROTEIN 1-RELATED"/>
    <property type="match status" value="1"/>
</dbReference>
<organism evidence="11 12">
    <name type="scientific">Marinoscillum furvescens DSM 4134</name>
    <dbReference type="NCBI Taxonomy" id="1122208"/>
    <lineage>
        <taxon>Bacteria</taxon>
        <taxon>Pseudomonadati</taxon>
        <taxon>Bacteroidota</taxon>
        <taxon>Cytophagia</taxon>
        <taxon>Cytophagales</taxon>
        <taxon>Reichenbachiellaceae</taxon>
        <taxon>Marinoscillum</taxon>
    </lineage>
</organism>
<keyword evidence="2 8" id="KW-0813">Transport</keyword>
<evidence type="ECO:0000256" key="1">
    <source>
        <dbReference type="ARBA" id="ARBA00004571"/>
    </source>
</evidence>
<dbReference type="GO" id="GO:0044718">
    <property type="term" value="P:siderophore transmembrane transport"/>
    <property type="evidence" value="ECO:0007669"/>
    <property type="project" value="TreeGrafter"/>
</dbReference>
<evidence type="ECO:0000256" key="5">
    <source>
        <dbReference type="ARBA" id="ARBA00022729"/>
    </source>
</evidence>
<accession>A0A3D9L6L4</accession>
<feature type="signal peptide" evidence="9">
    <location>
        <begin position="1"/>
        <end position="21"/>
    </location>
</feature>
<evidence type="ECO:0000313" key="11">
    <source>
        <dbReference type="EMBL" id="REE02001.1"/>
    </source>
</evidence>
<dbReference type="InterPro" id="IPR012910">
    <property type="entry name" value="Plug_dom"/>
</dbReference>
<dbReference type="Gene3D" id="2.40.170.20">
    <property type="entry name" value="TonB-dependent receptor, beta-barrel domain"/>
    <property type="match status" value="1"/>
</dbReference>
<keyword evidence="12" id="KW-1185">Reference proteome</keyword>
<dbReference type="OrthoDB" id="9768177at2"/>
<dbReference type="SUPFAM" id="SSF49464">
    <property type="entry name" value="Carboxypeptidase regulatory domain-like"/>
    <property type="match status" value="1"/>
</dbReference>
<proteinExistence type="inferred from homology"/>
<evidence type="ECO:0000256" key="4">
    <source>
        <dbReference type="ARBA" id="ARBA00022692"/>
    </source>
</evidence>
<evidence type="ECO:0000313" key="12">
    <source>
        <dbReference type="Proteomes" id="UP000256779"/>
    </source>
</evidence>
<dbReference type="SUPFAM" id="SSF56935">
    <property type="entry name" value="Porins"/>
    <property type="match status" value="1"/>
</dbReference>
<dbReference type="InterPro" id="IPR023996">
    <property type="entry name" value="TonB-dep_OMP_SusC/RagA"/>
</dbReference>
<dbReference type="Pfam" id="PF07715">
    <property type="entry name" value="Plug"/>
    <property type="match status" value="1"/>
</dbReference>
<comment type="caution">
    <text evidence="11">The sequence shown here is derived from an EMBL/GenBank/DDBJ whole genome shotgun (WGS) entry which is preliminary data.</text>
</comment>
<comment type="similarity">
    <text evidence="8">Belongs to the TonB-dependent receptor family.</text>
</comment>
<dbReference type="PROSITE" id="PS52016">
    <property type="entry name" value="TONB_DEPENDENT_REC_3"/>
    <property type="match status" value="1"/>
</dbReference>
<evidence type="ECO:0000256" key="2">
    <source>
        <dbReference type="ARBA" id="ARBA00022448"/>
    </source>
</evidence>
<sequence length="1057" mass="116169">MMKMKLFIFLMALGLSSLALAQQTVSGKVLDETGEGLPGATIMEKGTTNGTTTDIDGAFRLTTQGEDPVLVVSFVGYTAQEVTVGSRAVIEVSLEADVASLEEVVVVGYGEQSKQTLSGAVEVVKDEAFQSQAVNSPVQSLQGQTPGLLVTRNTGRPGFSGSGESSGDVTIRGVTSINGGSVTYVIDGVISSKTEFYNMNPDDIASVSVLKDGAAAIYGSRAANGVIVITTKQGSGKMSVEYSGSFRKKKIGIRPPAPTMAEYGATYLDAVRAEGRTDEEGNEIFVYKQWGSEQTLIDMSQGLGQIYSTAVAGWGYDGDVYLGPANRFDELYGDAFSQQHTISISGSTEKTKYRLSGNFSDDMGALKVAYDGMKQYTFRLNLDQQVNDWMKVDVGISHQNIQKEGPSTGFSWKAIGNDPPIFPAYNPYGQYYANFGIGNRNATGELADGGRESSNNNITKLNLGVTANILEGLDFRFLASIRSTDNQYQKYILEVPLYTWDGDYVQSANPNPSIEERSNHGLYELYNSYLTYSKTIGAGHNFKIMGGITAELSRSRQLQVKRQNIENLGVYNVFLANGEVTVGSGNSGNNNRNWGFYSYMSRFNYDYQGKYLVELLGRSDASSRFADGYKWQSYYSASGGWVLTEESFLRGNPVLNFLKLKASYAQMGSTAGIGNHEYISTIGFGQTVFGYSPSFHPTARVGAITTNQFTWERISMSNFGTEFSMLNHRLTGSFDYFIKDNPNMLASKNYWALLGGQAPNENIGHLRTKGWEAVLGWKDRVGDVEYNVSVNMGDARNELLALEGAEKWVPGLNSPGSGNMRVGYPLNSYWMYETDGFFPDQAAVDAFYEEYAGGEVPTGNSKLRPGDVIKVDLDKNGEIRATSDEGGDLKYMGDAAPHYYFGINTGLKWKGFDFTANFNGVLKQNIQRVGHLAYPFRAHWANITPQFLGKTWTEENPDADYPRATTDARRSSYNWANNDYRLQNNAYIRLKTLIVGYTIPKSVTSKIKFENVRVYFAGNDLWEATSLDDGYDPEMGTSGTSVYPFMRSYALGISAKF</sequence>
<dbReference type="InterPro" id="IPR037066">
    <property type="entry name" value="Plug_dom_sf"/>
</dbReference>
<evidence type="ECO:0000259" key="10">
    <source>
        <dbReference type="Pfam" id="PF07715"/>
    </source>
</evidence>
<gene>
    <name evidence="11" type="ORF">C7460_10219</name>
</gene>
<protein>
    <submittedName>
        <fullName evidence="11">TonB-linked SusC/RagA family outer membrane protein</fullName>
    </submittedName>
</protein>
<dbReference type="GO" id="GO:0009279">
    <property type="term" value="C:cell outer membrane"/>
    <property type="evidence" value="ECO:0007669"/>
    <property type="project" value="UniProtKB-SubCell"/>
</dbReference>
<name>A0A3D9L6L4_MARFU</name>
<evidence type="ECO:0000256" key="3">
    <source>
        <dbReference type="ARBA" id="ARBA00022452"/>
    </source>
</evidence>
<evidence type="ECO:0000256" key="6">
    <source>
        <dbReference type="ARBA" id="ARBA00023136"/>
    </source>
</evidence>
<dbReference type="Pfam" id="PF13715">
    <property type="entry name" value="CarbopepD_reg_2"/>
    <property type="match status" value="1"/>
</dbReference>
<reference evidence="11 12" key="1">
    <citation type="submission" date="2018-07" db="EMBL/GenBank/DDBJ databases">
        <title>Genomic Encyclopedia of Type Strains, Phase IV (KMG-IV): sequencing the most valuable type-strain genomes for metagenomic binning, comparative biology and taxonomic classification.</title>
        <authorList>
            <person name="Goeker M."/>
        </authorList>
    </citation>
    <scope>NUCLEOTIDE SEQUENCE [LARGE SCALE GENOMIC DNA]</scope>
    <source>
        <strain evidence="11 12">DSM 4134</strain>
    </source>
</reference>
<dbReference type="PANTHER" id="PTHR30069">
    <property type="entry name" value="TONB-DEPENDENT OUTER MEMBRANE RECEPTOR"/>
    <property type="match status" value="1"/>
</dbReference>
<dbReference type="NCBIfam" id="TIGR04056">
    <property type="entry name" value="OMP_RagA_SusC"/>
    <property type="match status" value="1"/>
</dbReference>
<keyword evidence="5 9" id="KW-0732">Signal</keyword>
<dbReference type="InterPro" id="IPR036942">
    <property type="entry name" value="Beta-barrel_TonB_sf"/>
</dbReference>
<comment type="subcellular location">
    <subcellularLocation>
        <location evidence="1 8">Cell outer membrane</location>
        <topology evidence="1 8">Multi-pass membrane protein</topology>
    </subcellularLocation>
</comment>
<dbReference type="Proteomes" id="UP000256779">
    <property type="component" value="Unassembled WGS sequence"/>
</dbReference>
<keyword evidence="7 8" id="KW-0998">Cell outer membrane</keyword>
<evidence type="ECO:0000256" key="9">
    <source>
        <dbReference type="SAM" id="SignalP"/>
    </source>
</evidence>
<dbReference type="AlphaFoldDB" id="A0A3D9L6L4"/>
<dbReference type="EMBL" id="QREG01000002">
    <property type="protein sequence ID" value="REE02001.1"/>
    <property type="molecule type" value="Genomic_DNA"/>
</dbReference>
<dbReference type="InterPro" id="IPR023997">
    <property type="entry name" value="TonB-dep_OMP_SusC/RagA_CS"/>
</dbReference>
<dbReference type="NCBIfam" id="TIGR04057">
    <property type="entry name" value="SusC_RagA_signa"/>
    <property type="match status" value="1"/>
</dbReference>
<dbReference type="Gene3D" id="2.170.130.10">
    <property type="entry name" value="TonB-dependent receptor, plug domain"/>
    <property type="match status" value="1"/>
</dbReference>
<dbReference type="InterPro" id="IPR008969">
    <property type="entry name" value="CarboxyPept-like_regulatory"/>
</dbReference>